<reference evidence="5" key="2">
    <citation type="submission" date="2020-09" db="EMBL/GenBank/DDBJ databases">
        <authorList>
            <person name="Sun Q."/>
            <person name="Zhou Y."/>
        </authorList>
    </citation>
    <scope>NUCLEOTIDE SEQUENCE</scope>
    <source>
        <strain evidence="5">CGMCC 1.15725</strain>
    </source>
</reference>
<keyword evidence="6" id="KW-1185">Reference proteome</keyword>
<dbReference type="Gene3D" id="1.20.1330.10">
    <property type="entry name" value="f41 fragment of flagellin, N-terminal domain"/>
    <property type="match status" value="1"/>
</dbReference>
<dbReference type="EMBL" id="BMJQ01000003">
    <property type="protein sequence ID" value="GGF09968.1"/>
    <property type="molecule type" value="Genomic_DNA"/>
</dbReference>
<keyword evidence="3" id="KW-0975">Bacterial flagellum</keyword>
<name>A0A8J2YR52_9PROT</name>
<comment type="similarity">
    <text evidence="2">Belongs to the bacterial flagellin family.</text>
</comment>
<dbReference type="SUPFAM" id="SSF64518">
    <property type="entry name" value="Phase 1 flagellin"/>
    <property type="match status" value="1"/>
</dbReference>
<evidence type="ECO:0000256" key="3">
    <source>
        <dbReference type="ARBA" id="ARBA00023143"/>
    </source>
</evidence>
<dbReference type="InterPro" id="IPR001029">
    <property type="entry name" value="Flagellin_N"/>
</dbReference>
<proteinExistence type="inferred from homology"/>
<sequence>MSGIALSPSLLQDLDNLSQTQGEYDTVQRQLGTGLAVYDPTDNAVAYFRAASLTGRATQVLNYKGGIDQGVSSIDTALTATTAVENLLQQLQGMVEGARGASLPARTEATQQFKAIGTQLNQLVQDAAYQGLNLLSSTAAQLTVQFGPQNGGGLTIAGYDLTATGAGNARALFTAVGAFNTSRAILFSNVVAGGTVAVQGFSALDVTGGAGTVAASLAATIFDEAKSRLNNAITQLQSVAGSLGSFAGVLQTRSVFQQSYATQLRAGARKLTLADLNTSAAESEAASLRIALGLQSAALQGQLRSTILQILHSSAASQH</sequence>
<dbReference type="Pfam" id="PF00669">
    <property type="entry name" value="Flagellin_N"/>
    <property type="match status" value="1"/>
</dbReference>
<accession>A0A8J2YR52</accession>
<comment type="caution">
    <text evidence="5">The sequence shown here is derived from an EMBL/GenBank/DDBJ whole genome shotgun (WGS) entry which is preliminary data.</text>
</comment>
<evidence type="ECO:0000313" key="6">
    <source>
        <dbReference type="Proteomes" id="UP000646365"/>
    </source>
</evidence>
<gene>
    <name evidence="5" type="ORF">GCM10011611_14380</name>
</gene>
<dbReference type="AlphaFoldDB" id="A0A8J2YR52"/>
<feature type="domain" description="Flagellin N-terminal" evidence="4">
    <location>
        <begin position="13"/>
        <end position="138"/>
    </location>
</feature>
<organism evidence="5 6">
    <name type="scientific">Aliidongia dinghuensis</name>
    <dbReference type="NCBI Taxonomy" id="1867774"/>
    <lineage>
        <taxon>Bacteria</taxon>
        <taxon>Pseudomonadati</taxon>
        <taxon>Pseudomonadota</taxon>
        <taxon>Alphaproteobacteria</taxon>
        <taxon>Rhodospirillales</taxon>
        <taxon>Dongiaceae</taxon>
        <taxon>Aliidongia</taxon>
    </lineage>
</organism>
<reference evidence="5" key="1">
    <citation type="journal article" date="2014" name="Int. J. Syst. Evol. Microbiol.">
        <title>Complete genome sequence of Corynebacterium casei LMG S-19264T (=DSM 44701T), isolated from a smear-ripened cheese.</title>
        <authorList>
            <consortium name="US DOE Joint Genome Institute (JGI-PGF)"/>
            <person name="Walter F."/>
            <person name="Albersmeier A."/>
            <person name="Kalinowski J."/>
            <person name="Ruckert C."/>
        </authorList>
    </citation>
    <scope>NUCLEOTIDE SEQUENCE</scope>
    <source>
        <strain evidence="5">CGMCC 1.15725</strain>
    </source>
</reference>
<evidence type="ECO:0000256" key="1">
    <source>
        <dbReference type="ARBA" id="ARBA00004365"/>
    </source>
</evidence>
<dbReference type="Proteomes" id="UP000646365">
    <property type="component" value="Unassembled WGS sequence"/>
</dbReference>
<dbReference type="GO" id="GO:0005198">
    <property type="term" value="F:structural molecule activity"/>
    <property type="evidence" value="ECO:0007669"/>
    <property type="project" value="InterPro"/>
</dbReference>
<evidence type="ECO:0000259" key="4">
    <source>
        <dbReference type="Pfam" id="PF00669"/>
    </source>
</evidence>
<dbReference type="RefSeq" id="WP_189044042.1">
    <property type="nucleotide sequence ID" value="NZ_BMJQ01000003.1"/>
</dbReference>
<evidence type="ECO:0000256" key="2">
    <source>
        <dbReference type="ARBA" id="ARBA00005709"/>
    </source>
</evidence>
<evidence type="ECO:0000313" key="5">
    <source>
        <dbReference type="EMBL" id="GGF09968.1"/>
    </source>
</evidence>
<comment type="subcellular location">
    <subcellularLocation>
        <location evidence="1">Bacterial flagellum</location>
    </subcellularLocation>
</comment>
<protein>
    <recommendedName>
        <fullName evidence="4">Flagellin N-terminal domain-containing protein</fullName>
    </recommendedName>
</protein>
<dbReference type="GO" id="GO:0009288">
    <property type="term" value="C:bacterial-type flagellum"/>
    <property type="evidence" value="ECO:0007669"/>
    <property type="project" value="UniProtKB-SubCell"/>
</dbReference>